<accession>A0AAV4ZZR7</accession>
<dbReference type="AlphaFoldDB" id="A0AAV4ZZR7"/>
<comment type="caution">
    <text evidence="1">The sequence shown here is derived from an EMBL/GenBank/DDBJ whole genome shotgun (WGS) entry which is preliminary data.</text>
</comment>
<sequence length="172" mass="18501">MEIEEIMTCTRPLVPPSHAAEAAAFAKEFGRQTSNFIDALKLPSPLDPSVLAFRSKSGPYIVSELEDSNIVRPFVQDSLEDAIRGLGITVDTTAIVDDLVNTINSFVGGAKATPTFSGFSTTSYRGVVFGGNAIFKIILAVYIADASRLYDAESGGVFELAYHTFLTVQRAN</sequence>
<evidence type="ECO:0000313" key="2">
    <source>
        <dbReference type="Proteomes" id="UP001050691"/>
    </source>
</evidence>
<protein>
    <submittedName>
        <fullName evidence="1">Uncharacterized protein</fullName>
    </submittedName>
</protein>
<keyword evidence="2" id="KW-1185">Reference proteome</keyword>
<reference evidence="1" key="1">
    <citation type="submission" date="2021-10" db="EMBL/GenBank/DDBJ databases">
        <title>De novo Genome Assembly of Clathrus columnatus (Basidiomycota, Fungi) Using Illumina and Nanopore Sequence Data.</title>
        <authorList>
            <person name="Ogiso-Tanaka E."/>
            <person name="Itagaki H."/>
            <person name="Hosoya T."/>
            <person name="Hosaka K."/>
        </authorList>
    </citation>
    <scope>NUCLEOTIDE SEQUENCE</scope>
    <source>
        <strain evidence="1">MO-923</strain>
    </source>
</reference>
<dbReference type="EMBL" id="BPWL01000001">
    <property type="protein sequence ID" value="GJJ06723.1"/>
    <property type="molecule type" value="Genomic_DNA"/>
</dbReference>
<gene>
    <name evidence="1" type="ORF">Clacol_000919</name>
</gene>
<dbReference type="Proteomes" id="UP001050691">
    <property type="component" value="Unassembled WGS sequence"/>
</dbReference>
<name>A0AAV4ZZR7_9AGAM</name>
<evidence type="ECO:0000313" key="1">
    <source>
        <dbReference type="EMBL" id="GJJ06723.1"/>
    </source>
</evidence>
<proteinExistence type="predicted"/>
<organism evidence="1 2">
    <name type="scientific">Clathrus columnatus</name>
    <dbReference type="NCBI Taxonomy" id="1419009"/>
    <lineage>
        <taxon>Eukaryota</taxon>
        <taxon>Fungi</taxon>
        <taxon>Dikarya</taxon>
        <taxon>Basidiomycota</taxon>
        <taxon>Agaricomycotina</taxon>
        <taxon>Agaricomycetes</taxon>
        <taxon>Phallomycetidae</taxon>
        <taxon>Phallales</taxon>
        <taxon>Clathraceae</taxon>
        <taxon>Clathrus</taxon>
    </lineage>
</organism>